<protein>
    <submittedName>
        <fullName evidence="1">Uncharacterized protein</fullName>
    </submittedName>
</protein>
<accession>A0A2K3K9K3</accession>
<sequence length="32" mass="3799">MEAALVDLKLRCKAMDLKPRWKAMDLKPRDVR</sequence>
<dbReference type="EMBL" id="ASHM01151495">
    <property type="protein sequence ID" value="PNX62948.1"/>
    <property type="molecule type" value="Genomic_DNA"/>
</dbReference>
<organism evidence="1 2">
    <name type="scientific">Trifolium pratense</name>
    <name type="common">Red clover</name>
    <dbReference type="NCBI Taxonomy" id="57577"/>
    <lineage>
        <taxon>Eukaryota</taxon>
        <taxon>Viridiplantae</taxon>
        <taxon>Streptophyta</taxon>
        <taxon>Embryophyta</taxon>
        <taxon>Tracheophyta</taxon>
        <taxon>Spermatophyta</taxon>
        <taxon>Magnoliopsida</taxon>
        <taxon>eudicotyledons</taxon>
        <taxon>Gunneridae</taxon>
        <taxon>Pentapetalae</taxon>
        <taxon>rosids</taxon>
        <taxon>fabids</taxon>
        <taxon>Fabales</taxon>
        <taxon>Fabaceae</taxon>
        <taxon>Papilionoideae</taxon>
        <taxon>50 kb inversion clade</taxon>
        <taxon>NPAAA clade</taxon>
        <taxon>Hologalegina</taxon>
        <taxon>IRL clade</taxon>
        <taxon>Trifolieae</taxon>
        <taxon>Trifolium</taxon>
    </lineage>
</organism>
<comment type="caution">
    <text evidence="1">The sequence shown here is derived from an EMBL/GenBank/DDBJ whole genome shotgun (WGS) entry which is preliminary data.</text>
</comment>
<dbReference type="Proteomes" id="UP000236291">
    <property type="component" value="Unassembled WGS sequence"/>
</dbReference>
<gene>
    <name evidence="1" type="ORF">L195_g061382</name>
</gene>
<reference evidence="1 2" key="2">
    <citation type="journal article" date="2017" name="Front. Plant Sci.">
        <title>Gene Classification and Mining of Molecular Markers Useful in Red Clover (Trifolium pratense) Breeding.</title>
        <authorList>
            <person name="Istvanek J."/>
            <person name="Dluhosova J."/>
            <person name="Dluhos P."/>
            <person name="Patkova L."/>
            <person name="Nedelnik J."/>
            <person name="Repkova J."/>
        </authorList>
    </citation>
    <scope>NUCLEOTIDE SEQUENCE [LARGE SCALE GENOMIC DNA]</scope>
    <source>
        <strain evidence="2">cv. Tatra</strain>
        <tissue evidence="1">Young leaves</tissue>
    </source>
</reference>
<dbReference type="AlphaFoldDB" id="A0A2K3K9K3"/>
<name>A0A2K3K9K3_TRIPR</name>
<proteinExistence type="predicted"/>
<evidence type="ECO:0000313" key="2">
    <source>
        <dbReference type="Proteomes" id="UP000236291"/>
    </source>
</evidence>
<evidence type="ECO:0000313" key="1">
    <source>
        <dbReference type="EMBL" id="PNX62948.1"/>
    </source>
</evidence>
<reference evidence="1 2" key="1">
    <citation type="journal article" date="2014" name="Am. J. Bot.">
        <title>Genome assembly and annotation for red clover (Trifolium pratense; Fabaceae).</title>
        <authorList>
            <person name="Istvanek J."/>
            <person name="Jaros M."/>
            <person name="Krenek A."/>
            <person name="Repkova J."/>
        </authorList>
    </citation>
    <scope>NUCLEOTIDE SEQUENCE [LARGE SCALE GENOMIC DNA]</scope>
    <source>
        <strain evidence="2">cv. Tatra</strain>
        <tissue evidence="1">Young leaves</tissue>
    </source>
</reference>
<feature type="non-terminal residue" evidence="1">
    <location>
        <position position="32"/>
    </location>
</feature>